<dbReference type="EMBL" id="JGYD01000026">
    <property type="protein sequence ID" value="KSV16465.1"/>
    <property type="molecule type" value="Genomic_DNA"/>
</dbReference>
<name>A0A0V8LYW5_9CHLR</name>
<gene>
    <name evidence="1" type="ORF">DA01_03615</name>
</gene>
<protein>
    <submittedName>
        <fullName evidence="1">Uncharacterized protein</fullName>
    </submittedName>
</protein>
<dbReference type="AlphaFoldDB" id="A0A0V8LYW5"/>
<evidence type="ECO:0000313" key="1">
    <source>
        <dbReference type="EMBL" id="KSV16465.1"/>
    </source>
</evidence>
<dbReference type="RefSeq" id="WP_058292756.1">
    <property type="nucleotide sequence ID" value="NZ_JGYD01000026.1"/>
</dbReference>
<accession>A0A0V8LYW5</accession>
<dbReference type="PATRIC" id="fig|61435.5.peg.725"/>
<proteinExistence type="predicted"/>
<dbReference type="Proteomes" id="UP000053577">
    <property type="component" value="Unassembled WGS sequence"/>
</dbReference>
<sequence length="93" mass="10610">MLTNMTLPQINQRKNAGLIGGQAVLERYGIDWLKRIGKRGGRPRLKDIELLRQQKAFKAANKENQIGGMDSRRSENLGQLKRLVKLKYFGTKS</sequence>
<reference evidence="1 2" key="1">
    <citation type="journal article" date="2015" name="Sci. Rep.">
        <title>A comparative genomics and reductive dehalogenase gene transcription study of two chloroethene-respiring bacteria, Dehalococcoides mccartyi strains MB and 11a.</title>
        <authorList>
            <person name="Low A."/>
            <person name="Shen Z."/>
            <person name="Cheng D."/>
            <person name="Rogers M.J."/>
            <person name="Lee P.K."/>
            <person name="He J."/>
        </authorList>
    </citation>
    <scope>NUCLEOTIDE SEQUENCE [LARGE SCALE GENOMIC DNA]</scope>
    <source>
        <strain evidence="1 2">MB</strain>
    </source>
</reference>
<comment type="caution">
    <text evidence="1">The sequence shown here is derived from an EMBL/GenBank/DDBJ whole genome shotgun (WGS) entry which is preliminary data.</text>
</comment>
<organism evidence="1 2">
    <name type="scientific">Dehalococcoides mccartyi</name>
    <dbReference type="NCBI Taxonomy" id="61435"/>
    <lineage>
        <taxon>Bacteria</taxon>
        <taxon>Bacillati</taxon>
        <taxon>Chloroflexota</taxon>
        <taxon>Dehalococcoidia</taxon>
        <taxon>Dehalococcoidales</taxon>
        <taxon>Dehalococcoidaceae</taxon>
        <taxon>Dehalococcoides</taxon>
    </lineage>
</organism>
<evidence type="ECO:0000313" key="2">
    <source>
        <dbReference type="Proteomes" id="UP000053577"/>
    </source>
</evidence>